<reference evidence="2 3" key="1">
    <citation type="journal article" date="2022" name="Nat. Plants">
        <title>Genomes of leafy and leafless Platanthera orchids illuminate the evolution of mycoheterotrophy.</title>
        <authorList>
            <person name="Li M.H."/>
            <person name="Liu K.W."/>
            <person name="Li Z."/>
            <person name="Lu H.C."/>
            <person name="Ye Q.L."/>
            <person name="Zhang D."/>
            <person name="Wang J.Y."/>
            <person name="Li Y.F."/>
            <person name="Zhong Z.M."/>
            <person name="Liu X."/>
            <person name="Yu X."/>
            <person name="Liu D.K."/>
            <person name="Tu X.D."/>
            <person name="Liu B."/>
            <person name="Hao Y."/>
            <person name="Liao X.Y."/>
            <person name="Jiang Y.T."/>
            <person name="Sun W.H."/>
            <person name="Chen J."/>
            <person name="Chen Y.Q."/>
            <person name="Ai Y."/>
            <person name="Zhai J.W."/>
            <person name="Wu S.S."/>
            <person name="Zhou Z."/>
            <person name="Hsiao Y.Y."/>
            <person name="Wu W.L."/>
            <person name="Chen Y.Y."/>
            <person name="Lin Y.F."/>
            <person name="Hsu J.L."/>
            <person name="Li C.Y."/>
            <person name="Wang Z.W."/>
            <person name="Zhao X."/>
            <person name="Zhong W.Y."/>
            <person name="Ma X.K."/>
            <person name="Ma L."/>
            <person name="Huang J."/>
            <person name="Chen G.Z."/>
            <person name="Huang M.Z."/>
            <person name="Huang L."/>
            <person name="Peng D.H."/>
            <person name="Luo Y.B."/>
            <person name="Zou S.Q."/>
            <person name="Chen S.P."/>
            <person name="Lan S."/>
            <person name="Tsai W.C."/>
            <person name="Van de Peer Y."/>
            <person name="Liu Z.J."/>
        </authorList>
    </citation>
    <scope>NUCLEOTIDE SEQUENCE [LARGE SCALE GENOMIC DNA]</scope>
    <source>
        <strain evidence="2">Lor287</strain>
    </source>
</reference>
<dbReference type="PANTHER" id="PTHR23111:SF30">
    <property type="entry name" value="ZINC FINGER PROTEIN VAR3, CHLOROPLASTIC"/>
    <property type="match status" value="1"/>
</dbReference>
<feature type="compositionally biased region" description="Polar residues" evidence="1">
    <location>
        <begin position="638"/>
        <end position="653"/>
    </location>
</feature>
<dbReference type="EMBL" id="JBBWWQ010000009">
    <property type="protein sequence ID" value="KAK8939100.1"/>
    <property type="molecule type" value="Genomic_DNA"/>
</dbReference>
<organism evidence="2 3">
    <name type="scientific">Platanthera zijinensis</name>
    <dbReference type="NCBI Taxonomy" id="2320716"/>
    <lineage>
        <taxon>Eukaryota</taxon>
        <taxon>Viridiplantae</taxon>
        <taxon>Streptophyta</taxon>
        <taxon>Embryophyta</taxon>
        <taxon>Tracheophyta</taxon>
        <taxon>Spermatophyta</taxon>
        <taxon>Magnoliopsida</taxon>
        <taxon>Liliopsida</taxon>
        <taxon>Asparagales</taxon>
        <taxon>Orchidaceae</taxon>
        <taxon>Orchidoideae</taxon>
        <taxon>Orchideae</taxon>
        <taxon>Orchidinae</taxon>
        <taxon>Platanthera</taxon>
    </lineage>
</organism>
<dbReference type="GO" id="GO:0005737">
    <property type="term" value="C:cytoplasm"/>
    <property type="evidence" value="ECO:0007669"/>
    <property type="project" value="TreeGrafter"/>
</dbReference>
<accession>A0AAP0G619</accession>
<feature type="compositionally biased region" description="Polar residues" evidence="1">
    <location>
        <begin position="818"/>
        <end position="828"/>
    </location>
</feature>
<feature type="region of interest" description="Disordered" evidence="1">
    <location>
        <begin position="789"/>
        <end position="828"/>
    </location>
</feature>
<feature type="region of interest" description="Disordered" evidence="1">
    <location>
        <begin position="311"/>
        <end position="734"/>
    </location>
</feature>
<name>A0AAP0G619_9ASPA</name>
<sequence length="828" mass="90092">MPVGSNLLSLLSSSSHLRHLAVLRLARYARHPVAAFSSAAISHGRPSRAFTRPNFVFRSRAANQFHAEATVKEESGEALTSLSGSNNSHPWPEWSKLSGLLVEKGYSDRCISSGEDDDSFLVDDDLPEEFLRSANACLSFARDRPDILRLLTKKNIEAVVLRGSPFLFKNGENSSRRMKLFFNGEGSSELELEKAETFDVMRYLLSYAYGSLSSSDVNVSKSDELEKSVRKLLGELCNLSGTVWKSKSADASLMEFPLGNEQFSRSSGQDTEMRCIHSSYTKFVPPSFIPSESQSSGPSNFTNAEYRKSTINQKQGHEEAPVGRSYDSYNYNSSSMNTNHTSSSNTSRSNSAANSAESSTDSSQPPSHFGNTYSSTDNGEYTGKPNQRSGNLWSNSNTSHDGSAPSSFTPHGNSWSAQHPYGSSYNANSTPPSGNLSSTNSSTALYGGPMTASSPSPPSPGNYWNNHHSPYHREGINSTPPSNSSHNNTSSFYPTSSASQPLSNSWSNHLNPTLPSSGASWSNDIAKNSSPAARDQWSGYNTSYPGNTANSAPPSSNSWDNYNRPADYRSNYNKQYDGFKENSTQPSGNTSFGSSPAENSSQPLPYSWSNTGFSSQPLGSSTSNHNTSPKISGEPVQNPRNTNNSYAGSTQDTYRGYAENPTHPSSNSWNSHPTAYSGGPTSNPAQPFDRNSWNTASESLSGGFPRVNSQKNESYGYSGKSLEGSCVTEPDPLDMSEEAKAERWFRRAAQIKDISELSQIPDEDFPQIMPMRKGVNRFVVSKRKTPLERRLASQQYRRNLPVVSSEPGKEPTVGLGESTANDGSDSGL</sequence>
<feature type="compositionally biased region" description="Polar residues" evidence="1">
    <location>
        <begin position="662"/>
        <end position="700"/>
    </location>
</feature>
<dbReference type="AlphaFoldDB" id="A0AAP0G619"/>
<feature type="compositionally biased region" description="Polar residues" evidence="1">
    <location>
        <begin position="581"/>
        <end position="630"/>
    </location>
</feature>
<evidence type="ECO:0000313" key="3">
    <source>
        <dbReference type="Proteomes" id="UP001418222"/>
    </source>
</evidence>
<proteinExistence type="predicted"/>
<feature type="compositionally biased region" description="Polar residues" evidence="1">
    <location>
        <begin position="538"/>
        <end position="548"/>
    </location>
</feature>
<feature type="compositionally biased region" description="Low complexity" evidence="1">
    <location>
        <begin position="549"/>
        <end position="558"/>
    </location>
</feature>
<dbReference type="GO" id="GO:0003729">
    <property type="term" value="F:mRNA binding"/>
    <property type="evidence" value="ECO:0007669"/>
    <property type="project" value="TreeGrafter"/>
</dbReference>
<feature type="compositionally biased region" description="Polar residues" evidence="1">
    <location>
        <begin position="492"/>
        <end position="531"/>
    </location>
</feature>
<protein>
    <submittedName>
        <fullName evidence="2">Uncharacterized protein</fullName>
    </submittedName>
</protein>
<comment type="caution">
    <text evidence="2">The sequence shown here is derived from an EMBL/GenBank/DDBJ whole genome shotgun (WGS) entry which is preliminary data.</text>
</comment>
<gene>
    <name evidence="2" type="ORF">KSP39_PZI011243</name>
</gene>
<dbReference type="PANTHER" id="PTHR23111">
    <property type="entry name" value="ZINC FINGER PROTEIN"/>
    <property type="match status" value="1"/>
</dbReference>
<feature type="compositionally biased region" description="Polar residues" evidence="1">
    <location>
        <begin position="364"/>
        <end position="444"/>
    </location>
</feature>
<evidence type="ECO:0000256" key="1">
    <source>
        <dbReference type="SAM" id="MobiDB-lite"/>
    </source>
</evidence>
<dbReference type="Proteomes" id="UP001418222">
    <property type="component" value="Unassembled WGS sequence"/>
</dbReference>
<feature type="compositionally biased region" description="Low complexity" evidence="1">
    <location>
        <begin position="325"/>
        <end position="363"/>
    </location>
</feature>
<evidence type="ECO:0000313" key="2">
    <source>
        <dbReference type="EMBL" id="KAK8939100.1"/>
    </source>
</evidence>
<feature type="compositionally biased region" description="Low complexity" evidence="1">
    <location>
        <begin position="477"/>
        <end position="491"/>
    </location>
</feature>
<keyword evidence="3" id="KW-1185">Reference proteome</keyword>